<evidence type="ECO:0000256" key="12">
    <source>
        <dbReference type="ARBA" id="ARBA00023137"/>
    </source>
</evidence>
<keyword evidence="18" id="KW-1185">Reference proteome</keyword>
<evidence type="ECO:0000256" key="8">
    <source>
        <dbReference type="ARBA" id="ARBA00022777"/>
    </source>
</evidence>
<proteinExistence type="predicted"/>
<evidence type="ECO:0000256" key="3">
    <source>
        <dbReference type="ARBA" id="ARBA00022475"/>
    </source>
</evidence>
<dbReference type="GO" id="GO:0005524">
    <property type="term" value="F:ATP binding"/>
    <property type="evidence" value="ECO:0007669"/>
    <property type="project" value="UniProtKB-KW"/>
</dbReference>
<evidence type="ECO:0000256" key="14">
    <source>
        <dbReference type="ARBA" id="ARBA00023170"/>
    </source>
</evidence>
<evidence type="ECO:0000256" key="10">
    <source>
        <dbReference type="ARBA" id="ARBA00022989"/>
    </source>
</evidence>
<evidence type="ECO:0000256" key="13">
    <source>
        <dbReference type="ARBA" id="ARBA00023157"/>
    </source>
</evidence>
<dbReference type="GO" id="GO:0005886">
    <property type="term" value="C:plasma membrane"/>
    <property type="evidence" value="ECO:0007669"/>
    <property type="project" value="UniProtKB-SubCell"/>
</dbReference>
<dbReference type="HOGENOM" id="CLU_047100_0_0_9"/>
<evidence type="ECO:0000256" key="5">
    <source>
        <dbReference type="ARBA" id="ARBA00022692"/>
    </source>
</evidence>
<comment type="subcellular location">
    <subcellularLocation>
        <location evidence="1">Cell membrane</location>
        <topology evidence="1">Single-pass type I membrane protein</topology>
    </subcellularLocation>
</comment>
<evidence type="ECO:0000256" key="7">
    <source>
        <dbReference type="ARBA" id="ARBA00022741"/>
    </source>
</evidence>
<gene>
    <name evidence="17" type="ORF">Cspa_135p00470</name>
</gene>
<sequence>MIISQYIFDYTGSIQEFIIPYTSFYKFEVWGAQGGSRNNNGAKGGYSKGFIYLTKGQKIYIYVGACPNYNNIWNGGGYSVYSGGDASDIRIGGTSLSNRVIVAGGGGGTGYGPNATWNYIGGAGGGLVGGDGVGPSYYLGHGGTQTSGGTRGNQVDSGWYNQDGSFGQGGNSVGNSYGGGGGGGWYGGGCGECGGNDDGGGGGGSSYISGLWDGSTTAGVQTGNGKIIISLCSTNIVALEKDTKLYIPDKEHFDITTKTFKEATIDEIIARTKEFIYTSNIPNLNAPFMVNGESFYPADIINFTLYKLVVIEFKNFNSITLDYNPSSCALSKTIIKIKDKYTPFNDNIFNPYLNIIAADKRNISYSLDYYYKNYINNTCDVLYEEILKDDFYLSFKLDSKTSILNSISLYSEENINYKQSIDYFNIENDYINTYITFNSNYKQVLINRITKQYFEYLNDTLDKF</sequence>
<keyword evidence="11" id="KW-0472">Membrane</keyword>
<keyword evidence="6" id="KW-0732">Signal</keyword>
<dbReference type="EC" id="2.7.10.1" evidence="2"/>
<dbReference type="Proteomes" id="UP000011728">
    <property type="component" value="Plasmid Csp_135p"/>
</dbReference>
<geneLocation type="plasmid" evidence="17 18">
    <name>Csp_135p</name>
</geneLocation>
<evidence type="ECO:0000256" key="9">
    <source>
        <dbReference type="ARBA" id="ARBA00022840"/>
    </source>
</evidence>
<keyword evidence="9" id="KW-0067">ATP-binding</keyword>
<organism evidence="17 18">
    <name type="scientific">Clostridium saccharoperbutylacetonicum N1-4(HMT)</name>
    <dbReference type="NCBI Taxonomy" id="931276"/>
    <lineage>
        <taxon>Bacteria</taxon>
        <taxon>Bacillati</taxon>
        <taxon>Bacillota</taxon>
        <taxon>Clostridia</taxon>
        <taxon>Eubacteriales</taxon>
        <taxon>Clostridiaceae</taxon>
        <taxon>Clostridium</taxon>
    </lineage>
</organism>
<reference evidence="17 18" key="1">
    <citation type="submission" date="2013-02" db="EMBL/GenBank/DDBJ databases">
        <title>Genome sequence of Clostridium saccharoperbutylacetonicum N1-4(HMT).</title>
        <authorList>
            <person name="Poehlein A."/>
            <person name="Daniel R."/>
        </authorList>
    </citation>
    <scope>NUCLEOTIDE SEQUENCE [LARGE SCALE GENOMIC DNA]</scope>
    <source>
        <strain evidence="18">N1-4(HMT)</strain>
        <plasmid evidence="18">Plasmid Csp_135p</plasmid>
    </source>
</reference>
<dbReference type="InterPro" id="IPR055163">
    <property type="entry name" value="ALK/LTK-like_GRD"/>
</dbReference>
<evidence type="ECO:0000256" key="4">
    <source>
        <dbReference type="ARBA" id="ARBA00022679"/>
    </source>
</evidence>
<accession>M1N8E2</accession>
<keyword evidence="14" id="KW-0675">Receptor</keyword>
<evidence type="ECO:0000256" key="2">
    <source>
        <dbReference type="ARBA" id="ARBA00011902"/>
    </source>
</evidence>
<evidence type="ECO:0000256" key="1">
    <source>
        <dbReference type="ARBA" id="ARBA00004251"/>
    </source>
</evidence>
<name>M1N8E2_9CLOT</name>
<evidence type="ECO:0000313" key="18">
    <source>
        <dbReference type="Proteomes" id="UP000011728"/>
    </source>
</evidence>
<evidence type="ECO:0000256" key="15">
    <source>
        <dbReference type="ARBA" id="ARBA00023180"/>
    </source>
</evidence>
<dbReference type="KEGG" id="csr:Cspa_135p00470"/>
<keyword evidence="5" id="KW-0812">Transmembrane</keyword>
<evidence type="ECO:0000259" key="16">
    <source>
        <dbReference type="Pfam" id="PF12810"/>
    </source>
</evidence>
<dbReference type="EMBL" id="CP004122">
    <property type="protein sequence ID" value="AGF59607.1"/>
    <property type="molecule type" value="Genomic_DNA"/>
</dbReference>
<evidence type="ECO:0000256" key="11">
    <source>
        <dbReference type="ARBA" id="ARBA00023136"/>
    </source>
</evidence>
<dbReference type="PATRIC" id="fig|931276.5.peg.5932"/>
<keyword evidence="4" id="KW-0808">Transferase</keyword>
<evidence type="ECO:0000313" key="17">
    <source>
        <dbReference type="EMBL" id="AGF59607.1"/>
    </source>
</evidence>
<keyword evidence="7" id="KW-0547">Nucleotide-binding</keyword>
<keyword evidence="13" id="KW-1015">Disulfide bond</keyword>
<keyword evidence="15" id="KW-0325">Glycoprotein</keyword>
<dbReference type="GO" id="GO:0004714">
    <property type="term" value="F:transmembrane receptor protein tyrosine kinase activity"/>
    <property type="evidence" value="ECO:0007669"/>
    <property type="project" value="UniProtKB-EC"/>
</dbReference>
<keyword evidence="8" id="KW-0418">Kinase</keyword>
<dbReference type="Pfam" id="PF12810">
    <property type="entry name" value="ALK_LTK_GRD"/>
    <property type="match status" value="1"/>
</dbReference>
<dbReference type="RefSeq" id="WP_015395914.1">
    <property type="nucleotide sequence ID" value="NC_020292.1"/>
</dbReference>
<feature type="domain" description="ALK/LTK-like glycine-rich" evidence="16">
    <location>
        <begin position="23"/>
        <end position="225"/>
    </location>
</feature>
<keyword evidence="12" id="KW-0829">Tyrosine-protein kinase</keyword>
<keyword evidence="17" id="KW-0614">Plasmid</keyword>
<keyword evidence="10" id="KW-1133">Transmembrane helix</keyword>
<dbReference type="OrthoDB" id="2010739at2"/>
<protein>
    <recommendedName>
        <fullName evidence="2">receptor protein-tyrosine kinase</fullName>
        <ecNumber evidence="2">2.7.10.1</ecNumber>
    </recommendedName>
</protein>
<evidence type="ECO:0000256" key="6">
    <source>
        <dbReference type="ARBA" id="ARBA00022729"/>
    </source>
</evidence>
<keyword evidence="3" id="KW-1003">Cell membrane</keyword>
<dbReference type="AlphaFoldDB" id="M1N8E2"/>